<evidence type="ECO:0000313" key="2">
    <source>
        <dbReference type="EMBL" id="CAD5217012.1"/>
    </source>
</evidence>
<keyword evidence="4" id="KW-1185">Reference proteome</keyword>
<keyword evidence="1" id="KW-0732">Signal</keyword>
<dbReference type="EMBL" id="CAJFDI010000002">
    <property type="protein sequence ID" value="CAD5217012.1"/>
    <property type="molecule type" value="Genomic_DNA"/>
</dbReference>
<evidence type="ECO:0000313" key="3">
    <source>
        <dbReference type="Proteomes" id="UP000095284"/>
    </source>
</evidence>
<organism evidence="3 5">
    <name type="scientific">Bursaphelenchus xylophilus</name>
    <name type="common">Pinewood nematode worm</name>
    <name type="synonym">Aphelenchoides xylophilus</name>
    <dbReference type="NCBI Taxonomy" id="6326"/>
    <lineage>
        <taxon>Eukaryota</taxon>
        <taxon>Metazoa</taxon>
        <taxon>Ecdysozoa</taxon>
        <taxon>Nematoda</taxon>
        <taxon>Chromadorea</taxon>
        <taxon>Rhabditida</taxon>
        <taxon>Tylenchina</taxon>
        <taxon>Tylenchomorpha</taxon>
        <taxon>Aphelenchoidea</taxon>
        <taxon>Aphelenchoididae</taxon>
        <taxon>Bursaphelenchus</taxon>
    </lineage>
</organism>
<feature type="chain" id="PRO_5036308771" evidence="1">
    <location>
        <begin position="18"/>
        <end position="71"/>
    </location>
</feature>
<evidence type="ECO:0000256" key="1">
    <source>
        <dbReference type="SAM" id="SignalP"/>
    </source>
</evidence>
<reference evidence="5" key="1">
    <citation type="submission" date="2016-11" db="UniProtKB">
        <authorList>
            <consortium name="WormBaseParasite"/>
        </authorList>
    </citation>
    <scope>IDENTIFICATION</scope>
</reference>
<sequence length="71" mass="8114">MLAVRILLFLMIWSAFAQQEPGTCDKISCHTQCNQCKQYTRKGLSFGYCDMDTCYCTNIDFYAYNASAETS</sequence>
<dbReference type="AlphaFoldDB" id="A0A1I7SDY5"/>
<dbReference type="EMBL" id="CAJFCV020000002">
    <property type="protein sequence ID" value="CAG9100373.1"/>
    <property type="molecule type" value="Genomic_DNA"/>
</dbReference>
<dbReference type="WBParaSite" id="BXY_1124300.1">
    <property type="protein sequence ID" value="BXY_1124300.1"/>
    <property type="gene ID" value="BXY_1124300"/>
</dbReference>
<name>A0A1I7SDY5_BURXY</name>
<proteinExistence type="predicted"/>
<dbReference type="Proteomes" id="UP000659654">
    <property type="component" value="Unassembled WGS sequence"/>
</dbReference>
<evidence type="ECO:0000313" key="4">
    <source>
        <dbReference type="Proteomes" id="UP000659654"/>
    </source>
</evidence>
<dbReference type="Proteomes" id="UP000582659">
    <property type="component" value="Unassembled WGS sequence"/>
</dbReference>
<feature type="signal peptide" evidence="1">
    <location>
        <begin position="1"/>
        <end position="17"/>
    </location>
</feature>
<protein>
    <submittedName>
        <fullName evidence="2">(pine wood nematode) hypothetical protein</fullName>
    </submittedName>
</protein>
<reference evidence="2" key="2">
    <citation type="submission" date="2020-09" db="EMBL/GenBank/DDBJ databases">
        <authorList>
            <person name="Kikuchi T."/>
        </authorList>
    </citation>
    <scope>NUCLEOTIDE SEQUENCE</scope>
    <source>
        <strain evidence="2">Ka4C1</strain>
    </source>
</reference>
<gene>
    <name evidence="2" type="ORF">BXYJ_LOCUS4822</name>
</gene>
<accession>A0A1I7SDY5</accession>
<evidence type="ECO:0000313" key="5">
    <source>
        <dbReference type="WBParaSite" id="BXY_1124300.1"/>
    </source>
</evidence>
<dbReference type="Proteomes" id="UP000095284">
    <property type="component" value="Unplaced"/>
</dbReference>